<keyword evidence="3" id="KW-1185">Reference proteome</keyword>
<evidence type="ECO:0000313" key="2">
    <source>
        <dbReference type="EMBL" id="KIY61455.1"/>
    </source>
</evidence>
<proteinExistence type="predicted"/>
<dbReference type="AlphaFoldDB" id="A0A0D7ATW8"/>
<protein>
    <submittedName>
        <fullName evidence="2">Uncharacterized protein</fullName>
    </submittedName>
</protein>
<dbReference type="STRING" id="1314674.A0A0D7ATW8"/>
<dbReference type="EMBL" id="KN880940">
    <property type="protein sequence ID" value="KIY61455.1"/>
    <property type="molecule type" value="Genomic_DNA"/>
</dbReference>
<feature type="compositionally biased region" description="Basic and acidic residues" evidence="1">
    <location>
        <begin position="17"/>
        <end position="29"/>
    </location>
</feature>
<dbReference type="Proteomes" id="UP000054007">
    <property type="component" value="Unassembled WGS sequence"/>
</dbReference>
<evidence type="ECO:0000256" key="1">
    <source>
        <dbReference type="SAM" id="MobiDB-lite"/>
    </source>
</evidence>
<dbReference type="OrthoDB" id="2423954at2759"/>
<feature type="region of interest" description="Disordered" evidence="1">
    <location>
        <begin position="1"/>
        <end position="46"/>
    </location>
</feature>
<sequence>MACWTEDLKNAQAADAQSRDPADGPRSEEYWSSFLWDPERNQTGTGRTRGVLETMANHLLSCTNLEPDGAAQLDAREWKLLHPRSEKRQKQRDFYEVVEDDADNLDPQVAGPSTHATPSSLRHRQLQRSSSSSYLSPSRIPASSRASSLGPGDSISVAGGPASSASPAPPSRSASRVSLAPGADVGLLRPWSDQRQQRYRDLIGKITASAGLPLSWVDNRHFRQLREEFMPMAPPIGRHALRRTVLPNLRDSLRNDVRVLVNGANGTLQQDGWTGINHKHINAFMVAANGTVFAVRTEDASLERRTGD</sequence>
<feature type="compositionally biased region" description="Low complexity" evidence="1">
    <location>
        <begin position="127"/>
        <end position="149"/>
    </location>
</feature>
<feature type="region of interest" description="Disordered" evidence="1">
    <location>
        <begin position="102"/>
        <end position="178"/>
    </location>
</feature>
<organism evidence="2 3">
    <name type="scientific">Cylindrobasidium torrendii FP15055 ss-10</name>
    <dbReference type="NCBI Taxonomy" id="1314674"/>
    <lineage>
        <taxon>Eukaryota</taxon>
        <taxon>Fungi</taxon>
        <taxon>Dikarya</taxon>
        <taxon>Basidiomycota</taxon>
        <taxon>Agaricomycotina</taxon>
        <taxon>Agaricomycetes</taxon>
        <taxon>Agaricomycetidae</taxon>
        <taxon>Agaricales</taxon>
        <taxon>Marasmiineae</taxon>
        <taxon>Physalacriaceae</taxon>
        <taxon>Cylindrobasidium</taxon>
    </lineage>
</organism>
<feature type="compositionally biased region" description="Low complexity" evidence="1">
    <location>
        <begin position="156"/>
        <end position="178"/>
    </location>
</feature>
<evidence type="ECO:0000313" key="3">
    <source>
        <dbReference type="Proteomes" id="UP000054007"/>
    </source>
</evidence>
<name>A0A0D7ATW8_9AGAR</name>
<accession>A0A0D7ATW8</accession>
<reference evidence="2 3" key="1">
    <citation type="journal article" date="2015" name="Fungal Genet. Biol.">
        <title>Evolution of novel wood decay mechanisms in Agaricales revealed by the genome sequences of Fistulina hepatica and Cylindrobasidium torrendii.</title>
        <authorList>
            <person name="Floudas D."/>
            <person name="Held B.W."/>
            <person name="Riley R."/>
            <person name="Nagy L.G."/>
            <person name="Koehler G."/>
            <person name="Ransdell A.S."/>
            <person name="Younus H."/>
            <person name="Chow J."/>
            <person name="Chiniquy J."/>
            <person name="Lipzen A."/>
            <person name="Tritt A."/>
            <person name="Sun H."/>
            <person name="Haridas S."/>
            <person name="LaButti K."/>
            <person name="Ohm R.A."/>
            <person name="Kues U."/>
            <person name="Blanchette R.A."/>
            <person name="Grigoriev I.V."/>
            <person name="Minto R.E."/>
            <person name="Hibbett D.S."/>
        </authorList>
    </citation>
    <scope>NUCLEOTIDE SEQUENCE [LARGE SCALE GENOMIC DNA]</scope>
    <source>
        <strain evidence="2 3">FP15055 ss-10</strain>
    </source>
</reference>
<gene>
    <name evidence="2" type="ORF">CYLTODRAFT_427529</name>
</gene>